<reference evidence="8" key="2">
    <citation type="submission" date="2016-12" db="EMBL/GenBank/DDBJ databases">
        <authorList>
            <person name="Zhang X."/>
            <person name="Zhao J."/>
        </authorList>
    </citation>
    <scope>NUCLEOTIDE SEQUENCE</scope>
    <source>
        <strain evidence="8">RD15</strain>
    </source>
</reference>
<feature type="transmembrane region" description="Helical" evidence="6">
    <location>
        <begin position="149"/>
        <end position="168"/>
    </location>
</feature>
<dbReference type="AlphaFoldDB" id="A0A1Q9AQ46"/>
<evidence type="ECO:0000256" key="4">
    <source>
        <dbReference type="ARBA" id="ARBA00022989"/>
    </source>
</evidence>
<accession>A0A1Q9AQ46</accession>
<reference evidence="7 9" key="1">
    <citation type="submission" date="2016-09" db="EMBL/GenBank/DDBJ databases">
        <title>Rhizobium sp. nov., a novel species isolated from the rice rhizosphere.</title>
        <authorList>
            <person name="Zhao J."/>
            <person name="Zhang X."/>
        </authorList>
    </citation>
    <scope>NUCLEOTIDE SEQUENCE [LARGE SCALE GENOMIC DNA]</scope>
    <source>
        <strain evidence="7 9">MH17</strain>
    </source>
</reference>
<dbReference type="Proteomes" id="UP000186143">
    <property type="component" value="Unassembled WGS sequence"/>
</dbReference>
<feature type="transmembrane region" description="Helical" evidence="6">
    <location>
        <begin position="87"/>
        <end position="110"/>
    </location>
</feature>
<keyword evidence="2" id="KW-1003">Cell membrane</keyword>
<proteinExistence type="predicted"/>
<feature type="transmembrane region" description="Helical" evidence="6">
    <location>
        <begin position="12"/>
        <end position="36"/>
    </location>
</feature>
<feature type="transmembrane region" description="Helical" evidence="6">
    <location>
        <begin position="56"/>
        <end position="75"/>
    </location>
</feature>
<dbReference type="EMBL" id="MSPX01000029">
    <property type="protein sequence ID" value="OQP83666.1"/>
    <property type="molecule type" value="Genomic_DNA"/>
</dbReference>
<evidence type="ECO:0000313" key="10">
    <source>
        <dbReference type="Proteomes" id="UP000192652"/>
    </source>
</evidence>
<name>A0A1Q9AQ46_9HYPH</name>
<feature type="transmembrane region" description="Helical" evidence="6">
    <location>
        <begin position="248"/>
        <end position="269"/>
    </location>
</feature>
<dbReference type="GO" id="GO:0022857">
    <property type="term" value="F:transmembrane transporter activity"/>
    <property type="evidence" value="ECO:0007669"/>
    <property type="project" value="InterPro"/>
</dbReference>
<evidence type="ECO:0000256" key="6">
    <source>
        <dbReference type="SAM" id="Phobius"/>
    </source>
</evidence>
<keyword evidence="3 6" id="KW-0812">Transmembrane</keyword>
<comment type="caution">
    <text evidence="7">The sequence shown here is derived from an EMBL/GenBank/DDBJ whole genome shotgun (WGS) entry which is preliminary data.</text>
</comment>
<organism evidence="7 9">
    <name type="scientific">Xaviernesmea rhizosphaerae</name>
    <dbReference type="NCBI Taxonomy" id="1672749"/>
    <lineage>
        <taxon>Bacteria</taxon>
        <taxon>Pseudomonadati</taxon>
        <taxon>Pseudomonadota</taxon>
        <taxon>Alphaproteobacteria</taxon>
        <taxon>Hyphomicrobiales</taxon>
        <taxon>Rhizobiaceae</taxon>
        <taxon>Rhizobium/Agrobacterium group</taxon>
        <taxon>Xaviernesmea</taxon>
    </lineage>
</organism>
<gene>
    <name evidence="7" type="ORF">BJF92_23515</name>
    <name evidence="8" type="ORF">BTR14_21980</name>
</gene>
<feature type="transmembrane region" description="Helical" evidence="6">
    <location>
        <begin position="116"/>
        <end position="142"/>
    </location>
</feature>
<reference evidence="8 10" key="3">
    <citation type="journal article" date="2017" name="Antonie Van Leeuwenhoek">
        <title>Rhizobium rhizosphaerae sp. nov., a novel species isolated from rice rhizosphere.</title>
        <authorList>
            <person name="Zhao J.J."/>
            <person name="Zhang J."/>
            <person name="Zhang R.J."/>
            <person name="Zhang C.W."/>
            <person name="Yin H.Q."/>
            <person name="Zhang X.X."/>
        </authorList>
    </citation>
    <scope>NUCLEOTIDE SEQUENCE [LARGE SCALE GENOMIC DNA]</scope>
    <source>
        <strain evidence="8 10">RD15</strain>
    </source>
</reference>
<dbReference type="Pfam" id="PF02653">
    <property type="entry name" value="BPD_transp_2"/>
    <property type="match status" value="1"/>
</dbReference>
<dbReference type="RefSeq" id="WP_075632880.1">
    <property type="nucleotide sequence ID" value="NZ_MKIO01000016.1"/>
</dbReference>
<dbReference type="InterPro" id="IPR001851">
    <property type="entry name" value="ABC_transp_permease"/>
</dbReference>
<keyword evidence="5 6" id="KW-0472">Membrane</keyword>
<evidence type="ECO:0000256" key="5">
    <source>
        <dbReference type="ARBA" id="ARBA00023136"/>
    </source>
</evidence>
<evidence type="ECO:0000313" key="7">
    <source>
        <dbReference type="EMBL" id="OLP57544.1"/>
    </source>
</evidence>
<comment type="subcellular location">
    <subcellularLocation>
        <location evidence="1">Cell membrane</location>
        <topology evidence="1">Multi-pass membrane protein</topology>
    </subcellularLocation>
</comment>
<evidence type="ECO:0000313" key="9">
    <source>
        <dbReference type="Proteomes" id="UP000186143"/>
    </source>
</evidence>
<keyword evidence="4 6" id="KW-1133">Transmembrane helix</keyword>
<dbReference type="CDD" id="cd06580">
    <property type="entry name" value="TM_PBP1_transp_TpRbsC_like"/>
    <property type="match status" value="1"/>
</dbReference>
<feature type="transmembrane region" description="Helical" evidence="6">
    <location>
        <begin position="200"/>
        <end position="218"/>
    </location>
</feature>
<evidence type="ECO:0000256" key="1">
    <source>
        <dbReference type="ARBA" id="ARBA00004651"/>
    </source>
</evidence>
<dbReference type="STRING" id="1672749.BJF92_23515"/>
<evidence type="ECO:0000256" key="2">
    <source>
        <dbReference type="ARBA" id="ARBA00022475"/>
    </source>
</evidence>
<sequence length="361" mass="38405">MSAFPHLVRRERASLSATVLAPLAALAIATLLNLALYAVMGKSPGAVFHAMLLEPFLSWASFSEVLLKMGPLLLIAQGLAIGFRAKVFNIGAEGQFILGAIFASALPVWYPEATGGWIWPAMLLSGAIGGALWAAITAFWRVRLNANEILVSLMLSLVATQVLNYLLLGPWKDPAGFNFPQSVMFQYDAMVPILIDGTRVNWSFPLTILLSLAAYVFMQKSFMGYKLQVGGLAPRAAGYAGFSEGRAIWLSLLIGGFAAGLAGAAEVAGPLGQLQRSISTGYGYAAIIVAYLGGLHPLGIIVSALVMAAIYIGGDNAMVSAELPIAAVRVFQGSLLIAYLIAVAFIRYRLEWPKAADRRPA</sequence>
<evidence type="ECO:0000313" key="8">
    <source>
        <dbReference type="EMBL" id="OQP83666.1"/>
    </source>
</evidence>
<feature type="transmembrane region" description="Helical" evidence="6">
    <location>
        <begin position="330"/>
        <end position="350"/>
    </location>
</feature>
<dbReference type="PANTHER" id="PTHR47089:SF1">
    <property type="entry name" value="GUANOSINE ABC TRANSPORTER PERMEASE PROTEIN NUPP"/>
    <property type="match status" value="1"/>
</dbReference>
<dbReference type="GO" id="GO:0005886">
    <property type="term" value="C:plasma membrane"/>
    <property type="evidence" value="ECO:0007669"/>
    <property type="project" value="UniProtKB-SubCell"/>
</dbReference>
<feature type="transmembrane region" description="Helical" evidence="6">
    <location>
        <begin position="281"/>
        <end position="310"/>
    </location>
</feature>
<dbReference type="Proteomes" id="UP000192652">
    <property type="component" value="Unassembled WGS sequence"/>
</dbReference>
<protein>
    <submittedName>
        <fullName evidence="7">Sugar ABC transporter permease</fullName>
    </submittedName>
</protein>
<evidence type="ECO:0000256" key="3">
    <source>
        <dbReference type="ARBA" id="ARBA00022692"/>
    </source>
</evidence>
<dbReference type="EMBL" id="MKIO01000016">
    <property type="protein sequence ID" value="OLP57544.1"/>
    <property type="molecule type" value="Genomic_DNA"/>
</dbReference>
<dbReference type="PANTHER" id="PTHR47089">
    <property type="entry name" value="ABC TRANSPORTER, PERMEASE PROTEIN"/>
    <property type="match status" value="1"/>
</dbReference>
<keyword evidence="10" id="KW-1185">Reference proteome</keyword>
<dbReference type="OrthoDB" id="9809785at2"/>